<dbReference type="PANTHER" id="PTHR36455">
    <property type="match status" value="1"/>
</dbReference>
<dbReference type="KEGG" id="pbap:Pla133_13120"/>
<dbReference type="Pfam" id="PF05717">
    <property type="entry name" value="TnpB_IS66"/>
    <property type="match status" value="1"/>
</dbReference>
<evidence type="ECO:0000313" key="1">
    <source>
        <dbReference type="EMBL" id="QDU66246.1"/>
    </source>
</evidence>
<accession>A0A518BH11</accession>
<keyword evidence="2" id="KW-1185">Reference proteome</keyword>
<reference evidence="1 2" key="1">
    <citation type="submission" date="2019-02" db="EMBL/GenBank/DDBJ databases">
        <title>Deep-cultivation of Planctomycetes and their phenomic and genomic characterization uncovers novel biology.</title>
        <authorList>
            <person name="Wiegand S."/>
            <person name="Jogler M."/>
            <person name="Boedeker C."/>
            <person name="Pinto D."/>
            <person name="Vollmers J."/>
            <person name="Rivas-Marin E."/>
            <person name="Kohn T."/>
            <person name="Peeters S.H."/>
            <person name="Heuer A."/>
            <person name="Rast P."/>
            <person name="Oberbeckmann S."/>
            <person name="Bunk B."/>
            <person name="Jeske O."/>
            <person name="Meyerdierks A."/>
            <person name="Storesund J.E."/>
            <person name="Kallscheuer N."/>
            <person name="Luecker S."/>
            <person name="Lage O.M."/>
            <person name="Pohl T."/>
            <person name="Merkel B.J."/>
            <person name="Hornburger P."/>
            <person name="Mueller R.-W."/>
            <person name="Bruemmer F."/>
            <person name="Labrenz M."/>
            <person name="Spormann A.M."/>
            <person name="Op den Camp H."/>
            <person name="Overmann J."/>
            <person name="Amann R."/>
            <person name="Jetten M.S.M."/>
            <person name="Mascher T."/>
            <person name="Medema M.H."/>
            <person name="Devos D.P."/>
            <person name="Kaster A.-K."/>
            <person name="Ovreas L."/>
            <person name="Rohde M."/>
            <person name="Galperin M.Y."/>
            <person name="Jogler C."/>
        </authorList>
    </citation>
    <scope>NUCLEOTIDE SEQUENCE [LARGE SCALE GENOMIC DNA]</scope>
    <source>
        <strain evidence="1 2">Pla133</strain>
    </source>
</reference>
<dbReference type="EMBL" id="CP036287">
    <property type="protein sequence ID" value="QDU66246.1"/>
    <property type="molecule type" value="Genomic_DNA"/>
</dbReference>
<protein>
    <submittedName>
        <fullName evidence="1">IS66 Orf2 like protein</fullName>
    </submittedName>
</protein>
<gene>
    <name evidence="1" type="ORF">Pla133_13120</name>
</gene>
<proteinExistence type="predicted"/>
<organism evidence="1 2">
    <name type="scientific">Engelhardtia mirabilis</name>
    <dbReference type="NCBI Taxonomy" id="2528011"/>
    <lineage>
        <taxon>Bacteria</taxon>
        <taxon>Pseudomonadati</taxon>
        <taxon>Planctomycetota</taxon>
        <taxon>Planctomycetia</taxon>
        <taxon>Planctomycetia incertae sedis</taxon>
        <taxon>Engelhardtia</taxon>
    </lineage>
</organism>
<dbReference type="RefSeq" id="WP_145063612.1">
    <property type="nucleotide sequence ID" value="NZ_CP036287.1"/>
</dbReference>
<dbReference type="PANTHER" id="PTHR36455:SF1">
    <property type="entry name" value="BLR8292 PROTEIN"/>
    <property type="match status" value="1"/>
</dbReference>
<dbReference type="NCBIfam" id="NF033819">
    <property type="entry name" value="IS66_TnpB"/>
    <property type="match status" value="1"/>
</dbReference>
<name>A0A518BH11_9BACT</name>
<dbReference type="InterPro" id="IPR008878">
    <property type="entry name" value="Transposase_IS66_Orf2"/>
</dbReference>
<dbReference type="AlphaFoldDB" id="A0A518BH11"/>
<dbReference type="Proteomes" id="UP000316921">
    <property type="component" value="Chromosome"/>
</dbReference>
<evidence type="ECO:0000313" key="2">
    <source>
        <dbReference type="Proteomes" id="UP000316921"/>
    </source>
</evidence>
<sequence length="125" mass="14085">MLSFPPSPQVRIFVCRTPVDMRKSFDGLSGAVIDVVDQDPQSGHLFLFFNKRRSMMKALVWEASGYWVLSKRLEGGRFQVFDRASGNATSYELASHELALLLDGIDHRGARRVMQRAEVKELIGA</sequence>